<dbReference type="SMART" id="SM00382">
    <property type="entry name" value="AAA"/>
    <property type="match status" value="1"/>
</dbReference>
<feature type="non-terminal residue" evidence="3">
    <location>
        <position position="196"/>
    </location>
</feature>
<sequence length="196" mass="21507">MGVPWTKKYSPERAADVIAQGSQMAVLKFFVENYRAKSQTPSSSGYRQKKKAILIHGPSGCGKTSAVYALGSELGLEIIELNASDFRNKEQINSVAGAASQQMSLFGKEKLILIDELDGIAGRKDYGGVPALVKVIKESAFPVVITANNPYDNKFSSIRNKSELLQFKILGVNDVFRILENVCNKEGIEYDEGILR</sequence>
<gene>
    <name evidence="3" type="ORF">S01H1_58240</name>
</gene>
<dbReference type="CDD" id="cd00009">
    <property type="entry name" value="AAA"/>
    <property type="match status" value="1"/>
</dbReference>
<dbReference type="EMBL" id="BARS01038038">
    <property type="protein sequence ID" value="GAG18052.1"/>
    <property type="molecule type" value="Genomic_DNA"/>
</dbReference>
<dbReference type="InterPro" id="IPR003959">
    <property type="entry name" value="ATPase_AAA_core"/>
</dbReference>
<dbReference type="GO" id="GO:0005524">
    <property type="term" value="F:ATP binding"/>
    <property type="evidence" value="ECO:0007669"/>
    <property type="project" value="InterPro"/>
</dbReference>
<comment type="caution">
    <text evidence="3">The sequence shown here is derived from an EMBL/GenBank/DDBJ whole genome shotgun (WGS) entry which is preliminary data.</text>
</comment>
<dbReference type="Gene3D" id="3.40.50.300">
    <property type="entry name" value="P-loop containing nucleotide triphosphate hydrolases"/>
    <property type="match status" value="1"/>
</dbReference>
<name>X0W418_9ZZZZ</name>
<feature type="domain" description="AAA+ ATPase" evidence="2">
    <location>
        <begin position="49"/>
        <end position="179"/>
    </location>
</feature>
<protein>
    <recommendedName>
        <fullName evidence="2">AAA+ ATPase domain-containing protein</fullName>
    </recommendedName>
</protein>
<dbReference type="Pfam" id="PF00004">
    <property type="entry name" value="AAA"/>
    <property type="match status" value="1"/>
</dbReference>
<dbReference type="PANTHER" id="PTHR23389">
    <property type="entry name" value="CHROMOSOME TRANSMISSION FIDELITY FACTOR 18"/>
    <property type="match status" value="1"/>
</dbReference>
<proteinExistence type="predicted"/>
<organism evidence="3">
    <name type="scientific">marine sediment metagenome</name>
    <dbReference type="NCBI Taxonomy" id="412755"/>
    <lineage>
        <taxon>unclassified sequences</taxon>
        <taxon>metagenomes</taxon>
        <taxon>ecological metagenomes</taxon>
    </lineage>
</organism>
<dbReference type="AlphaFoldDB" id="X0W418"/>
<accession>X0W418</accession>
<dbReference type="PANTHER" id="PTHR23389:SF6">
    <property type="entry name" value="REPLICATION FACTOR C SUBUNIT 1"/>
    <property type="match status" value="1"/>
</dbReference>
<dbReference type="GO" id="GO:0006260">
    <property type="term" value="P:DNA replication"/>
    <property type="evidence" value="ECO:0007669"/>
    <property type="project" value="UniProtKB-KW"/>
</dbReference>
<dbReference type="InterPro" id="IPR003593">
    <property type="entry name" value="AAA+_ATPase"/>
</dbReference>
<reference evidence="3" key="1">
    <citation type="journal article" date="2014" name="Front. Microbiol.">
        <title>High frequency of phylogenetically diverse reductive dehalogenase-homologous genes in deep subseafloor sedimentary metagenomes.</title>
        <authorList>
            <person name="Kawai M."/>
            <person name="Futagami T."/>
            <person name="Toyoda A."/>
            <person name="Takaki Y."/>
            <person name="Nishi S."/>
            <person name="Hori S."/>
            <person name="Arai W."/>
            <person name="Tsubouchi T."/>
            <person name="Morono Y."/>
            <person name="Uchiyama I."/>
            <person name="Ito T."/>
            <person name="Fujiyama A."/>
            <person name="Inagaki F."/>
            <person name="Takami H."/>
        </authorList>
    </citation>
    <scope>NUCLEOTIDE SEQUENCE</scope>
    <source>
        <strain evidence="3">Expedition CK06-06</strain>
    </source>
</reference>
<dbReference type="SUPFAM" id="SSF52540">
    <property type="entry name" value="P-loop containing nucleoside triphosphate hydrolases"/>
    <property type="match status" value="1"/>
</dbReference>
<evidence type="ECO:0000259" key="2">
    <source>
        <dbReference type="SMART" id="SM00382"/>
    </source>
</evidence>
<evidence type="ECO:0000256" key="1">
    <source>
        <dbReference type="ARBA" id="ARBA00022705"/>
    </source>
</evidence>
<evidence type="ECO:0000313" key="3">
    <source>
        <dbReference type="EMBL" id="GAG18052.1"/>
    </source>
</evidence>
<keyword evidence="1" id="KW-0235">DNA replication</keyword>
<dbReference type="InterPro" id="IPR027417">
    <property type="entry name" value="P-loop_NTPase"/>
</dbReference>
<dbReference type="GO" id="GO:0016887">
    <property type="term" value="F:ATP hydrolysis activity"/>
    <property type="evidence" value="ECO:0007669"/>
    <property type="project" value="InterPro"/>
</dbReference>